<protein>
    <submittedName>
        <fullName evidence="1">Uncharacterized protein</fullName>
    </submittedName>
</protein>
<dbReference type="AlphaFoldDB" id="X1VWZ4"/>
<proteinExistence type="predicted"/>
<gene>
    <name evidence="1" type="ORF">S12H4_44627</name>
</gene>
<reference evidence="1" key="1">
    <citation type="journal article" date="2014" name="Front. Microbiol.">
        <title>High frequency of phylogenetically diverse reductive dehalogenase-homologous genes in deep subseafloor sedimentary metagenomes.</title>
        <authorList>
            <person name="Kawai M."/>
            <person name="Futagami T."/>
            <person name="Toyoda A."/>
            <person name="Takaki Y."/>
            <person name="Nishi S."/>
            <person name="Hori S."/>
            <person name="Arai W."/>
            <person name="Tsubouchi T."/>
            <person name="Morono Y."/>
            <person name="Uchiyama I."/>
            <person name="Ito T."/>
            <person name="Fujiyama A."/>
            <person name="Inagaki F."/>
            <person name="Takami H."/>
        </authorList>
    </citation>
    <scope>NUCLEOTIDE SEQUENCE</scope>
    <source>
        <strain evidence="1">Expedition CK06-06</strain>
    </source>
</reference>
<sequence length="111" mass="12391">MSSFMARSARHFLVIKAARLFRKELNKAGLDNLKTLAEGGISIVGTYLEGCSPSEKTQIKRDLGGLLQMGVTSDMIFEELIRQMPELAPIIEGKKGYKKTEVEKLLSFLKE</sequence>
<accession>X1VWZ4</accession>
<evidence type="ECO:0000313" key="1">
    <source>
        <dbReference type="EMBL" id="GAJ15925.1"/>
    </source>
</evidence>
<dbReference type="EMBL" id="BARW01027517">
    <property type="protein sequence ID" value="GAJ15925.1"/>
    <property type="molecule type" value="Genomic_DNA"/>
</dbReference>
<name>X1VWZ4_9ZZZZ</name>
<comment type="caution">
    <text evidence="1">The sequence shown here is derived from an EMBL/GenBank/DDBJ whole genome shotgun (WGS) entry which is preliminary data.</text>
</comment>
<organism evidence="1">
    <name type="scientific">marine sediment metagenome</name>
    <dbReference type="NCBI Taxonomy" id="412755"/>
    <lineage>
        <taxon>unclassified sequences</taxon>
        <taxon>metagenomes</taxon>
        <taxon>ecological metagenomes</taxon>
    </lineage>
</organism>